<organism evidence="1">
    <name type="scientific">Timema poppense</name>
    <name type="common">Walking stick</name>
    <dbReference type="NCBI Taxonomy" id="170557"/>
    <lineage>
        <taxon>Eukaryota</taxon>
        <taxon>Metazoa</taxon>
        <taxon>Ecdysozoa</taxon>
        <taxon>Arthropoda</taxon>
        <taxon>Hexapoda</taxon>
        <taxon>Insecta</taxon>
        <taxon>Pterygota</taxon>
        <taxon>Neoptera</taxon>
        <taxon>Polyneoptera</taxon>
        <taxon>Phasmatodea</taxon>
        <taxon>Timematodea</taxon>
        <taxon>Timematoidea</taxon>
        <taxon>Timematidae</taxon>
        <taxon>Timema</taxon>
    </lineage>
</organism>
<dbReference type="EMBL" id="OD002285">
    <property type="protein sequence ID" value="CAD7404791.1"/>
    <property type="molecule type" value="Genomic_DNA"/>
</dbReference>
<dbReference type="AlphaFoldDB" id="A0A7R9H0Y6"/>
<protein>
    <submittedName>
        <fullName evidence="1">Uncharacterized protein</fullName>
    </submittedName>
</protein>
<accession>A0A7R9H0Y6</accession>
<proteinExistence type="predicted"/>
<gene>
    <name evidence="1" type="ORF">TPSB3V08_LOCUS4662</name>
</gene>
<evidence type="ECO:0000313" key="1">
    <source>
        <dbReference type="EMBL" id="CAD7404791.1"/>
    </source>
</evidence>
<sequence length="373" mass="40050">MIQRDRDVYNSGCVAHNLNGISAKSTVGRIDTKGCMQERNAQCQGKSVANKSTNSRHLKGKELHHGRRALFFAEGSRLHPTLEAVLSGESVMVSLWSMPEQKVVLACRLTNTHPKTGCQWKSPNQLLIATINLTKRLRGVSSKHWLFNYGPGVGNVPGLNPPHCLEVPERRGRSVQDCTLPYPKPFGHTLKSNGLNPSALGYCGSPPTPPGVKGHGLGGRGCGVRVGVLRFTVNYNISSGICTITFIPVKVDLGEWSCIFNVEDSSGGWEFASASLFLLSTPTERGGGLLEQPRGIFPLKATSVKLILIGGQGLVLPPSCAPGVNLELSKLFDTRLTLSGDSYIFTQTKLGTDVPVLFAVAGNLTVTTSYSKA</sequence>
<name>A0A7R9H0Y6_TIMPO</name>
<reference evidence="1" key="1">
    <citation type="submission" date="2020-11" db="EMBL/GenBank/DDBJ databases">
        <authorList>
            <person name="Tran Van P."/>
        </authorList>
    </citation>
    <scope>NUCLEOTIDE SEQUENCE</scope>
</reference>